<protein>
    <submittedName>
        <fullName evidence="2">Replicative DNA helicase</fullName>
    </submittedName>
</protein>
<dbReference type="RefSeq" id="WP_192748571.1">
    <property type="nucleotide sequence ID" value="NZ_BAABJL010000073.1"/>
</dbReference>
<dbReference type="GO" id="GO:0005524">
    <property type="term" value="F:ATP binding"/>
    <property type="evidence" value="ECO:0007669"/>
    <property type="project" value="InterPro"/>
</dbReference>
<reference evidence="2" key="1">
    <citation type="submission" date="2020-10" db="EMBL/GenBank/DDBJ databases">
        <title>Sequencing the genomes of 1000 actinobacteria strains.</title>
        <authorList>
            <person name="Klenk H.-P."/>
        </authorList>
    </citation>
    <scope>NUCLEOTIDE SEQUENCE</scope>
    <source>
        <strain evidence="2">DSM 45354</strain>
    </source>
</reference>
<evidence type="ECO:0000313" key="3">
    <source>
        <dbReference type="Proteomes" id="UP000638648"/>
    </source>
</evidence>
<sequence>MPTSALTDTEREVLVRAAILAPSMQQDADVVILLRRDDYYNAEDRHGEADLIVAKNRSGPAWTVAVAAALHRSTFRTMASTA</sequence>
<comment type="caution">
    <text evidence="2">The sequence shown here is derived from an EMBL/GenBank/DDBJ whole genome shotgun (WGS) entry which is preliminary data.</text>
</comment>
<dbReference type="InterPro" id="IPR027417">
    <property type="entry name" value="P-loop_NTPase"/>
</dbReference>
<keyword evidence="2" id="KW-0067">ATP-binding</keyword>
<keyword evidence="2" id="KW-0547">Nucleotide-binding</keyword>
<dbReference type="AlphaFoldDB" id="A0A927MV43"/>
<name>A0A927MV43_9ACTN</name>
<organism evidence="2 3">
    <name type="scientific">Actinopolymorpha pittospori</name>
    <dbReference type="NCBI Taxonomy" id="648752"/>
    <lineage>
        <taxon>Bacteria</taxon>
        <taxon>Bacillati</taxon>
        <taxon>Actinomycetota</taxon>
        <taxon>Actinomycetes</taxon>
        <taxon>Propionibacteriales</taxon>
        <taxon>Actinopolymorphaceae</taxon>
        <taxon>Actinopolymorpha</taxon>
    </lineage>
</organism>
<accession>A0A927MV43</accession>
<keyword evidence="2" id="KW-0347">Helicase</keyword>
<proteinExistence type="predicted"/>
<dbReference type="EMBL" id="JADBEM010000001">
    <property type="protein sequence ID" value="MBE1603867.1"/>
    <property type="molecule type" value="Genomic_DNA"/>
</dbReference>
<feature type="domain" description="SF4 helicase" evidence="1">
    <location>
        <begin position="23"/>
        <end position="75"/>
    </location>
</feature>
<evidence type="ECO:0000313" key="2">
    <source>
        <dbReference type="EMBL" id="MBE1603867.1"/>
    </source>
</evidence>
<keyword evidence="3" id="KW-1185">Reference proteome</keyword>
<dbReference type="Gene3D" id="3.40.50.300">
    <property type="entry name" value="P-loop containing nucleotide triphosphate hydrolases"/>
    <property type="match status" value="1"/>
</dbReference>
<dbReference type="GO" id="GO:0003678">
    <property type="term" value="F:DNA helicase activity"/>
    <property type="evidence" value="ECO:0007669"/>
    <property type="project" value="InterPro"/>
</dbReference>
<dbReference type="Pfam" id="PF03796">
    <property type="entry name" value="DnaB_C"/>
    <property type="match status" value="1"/>
</dbReference>
<dbReference type="InterPro" id="IPR007694">
    <property type="entry name" value="DNA_helicase_DnaB-like_C"/>
</dbReference>
<dbReference type="GO" id="GO:0006260">
    <property type="term" value="P:DNA replication"/>
    <property type="evidence" value="ECO:0007669"/>
    <property type="project" value="InterPro"/>
</dbReference>
<dbReference type="Proteomes" id="UP000638648">
    <property type="component" value="Unassembled WGS sequence"/>
</dbReference>
<gene>
    <name evidence="2" type="ORF">HEB94_000715</name>
</gene>
<keyword evidence="2" id="KW-0378">Hydrolase</keyword>
<evidence type="ECO:0000259" key="1">
    <source>
        <dbReference type="Pfam" id="PF03796"/>
    </source>
</evidence>